<proteinExistence type="predicted"/>
<gene>
    <name evidence="2" type="ORF">PSON_ATCC_30995.1.T1190148</name>
</gene>
<dbReference type="Proteomes" id="UP000692954">
    <property type="component" value="Unassembled WGS sequence"/>
</dbReference>
<sequence>MDSLIQLKHFVNVLEQFVQVVPFKQYPDLHEVHQVLFKQVEQLFEHQEHVQLFIQQPAIHLVQLEDESLQLMQFQSSQGVHQSFFKNVPDEQAVHFQLFKHAIHLLIMEQGLHYVPFKQVPDTQDVHQEEDQLQLMQLESSQVEQVLFVLRQLPESHYKQCALVLHIKQFEIKYEQGQHQFPSKINPGTHDVQVQLSEHHIGHIMYYSNNNQLYNQYMYQHQNKMNNFKQKNMFYKQMNHYQNKFLKHIFNIQMMMKMLYFNLMIMMIFNMVHMFHLNHNHHYIFYKLFINFNKNILNNLLFLDYNFYMYLHKQIN</sequence>
<keyword evidence="3" id="KW-1185">Reference proteome</keyword>
<accession>A0A8S1QWC1</accession>
<keyword evidence="1" id="KW-0812">Transmembrane</keyword>
<comment type="caution">
    <text evidence="2">The sequence shown here is derived from an EMBL/GenBank/DDBJ whole genome shotgun (WGS) entry which is preliminary data.</text>
</comment>
<dbReference type="EMBL" id="CAJJDN010000119">
    <property type="protein sequence ID" value="CAD8119057.1"/>
    <property type="molecule type" value="Genomic_DNA"/>
</dbReference>
<feature type="transmembrane region" description="Helical" evidence="1">
    <location>
        <begin position="259"/>
        <end position="277"/>
    </location>
</feature>
<keyword evidence="1" id="KW-0472">Membrane</keyword>
<evidence type="ECO:0000313" key="3">
    <source>
        <dbReference type="Proteomes" id="UP000692954"/>
    </source>
</evidence>
<keyword evidence="1" id="KW-1133">Transmembrane helix</keyword>
<protein>
    <submittedName>
        <fullName evidence="2">Uncharacterized protein</fullName>
    </submittedName>
</protein>
<evidence type="ECO:0000313" key="2">
    <source>
        <dbReference type="EMBL" id="CAD8119057.1"/>
    </source>
</evidence>
<dbReference type="AlphaFoldDB" id="A0A8S1QWC1"/>
<evidence type="ECO:0000256" key="1">
    <source>
        <dbReference type="SAM" id="Phobius"/>
    </source>
</evidence>
<name>A0A8S1QWC1_9CILI</name>
<reference evidence="2" key="1">
    <citation type="submission" date="2021-01" db="EMBL/GenBank/DDBJ databases">
        <authorList>
            <consortium name="Genoscope - CEA"/>
            <person name="William W."/>
        </authorList>
    </citation>
    <scope>NUCLEOTIDE SEQUENCE</scope>
</reference>
<organism evidence="2 3">
    <name type="scientific">Paramecium sonneborni</name>
    <dbReference type="NCBI Taxonomy" id="65129"/>
    <lineage>
        <taxon>Eukaryota</taxon>
        <taxon>Sar</taxon>
        <taxon>Alveolata</taxon>
        <taxon>Ciliophora</taxon>
        <taxon>Intramacronucleata</taxon>
        <taxon>Oligohymenophorea</taxon>
        <taxon>Peniculida</taxon>
        <taxon>Parameciidae</taxon>
        <taxon>Paramecium</taxon>
    </lineage>
</organism>